<dbReference type="InterPro" id="IPR011006">
    <property type="entry name" value="CheY-like_superfamily"/>
</dbReference>
<dbReference type="PANTHER" id="PTHR44591">
    <property type="entry name" value="STRESS RESPONSE REGULATOR PROTEIN 1"/>
    <property type="match status" value="1"/>
</dbReference>
<dbReference type="Proteomes" id="UP000217289">
    <property type="component" value="Chromosome"/>
</dbReference>
<dbReference type="PANTHER" id="PTHR44591:SF3">
    <property type="entry name" value="RESPONSE REGULATORY DOMAIN-CONTAINING PROTEIN"/>
    <property type="match status" value="1"/>
</dbReference>
<dbReference type="RefSeq" id="WP_095978508.1">
    <property type="nucleotide sequence ID" value="NZ_CP022163.1"/>
</dbReference>
<dbReference type="KEGG" id="mbd:MEBOL_003463"/>
<dbReference type="GO" id="GO:0000160">
    <property type="term" value="P:phosphorelay signal transduction system"/>
    <property type="evidence" value="ECO:0007669"/>
    <property type="project" value="InterPro"/>
</dbReference>
<protein>
    <submittedName>
        <fullName evidence="4">Chemotaxis protein CheY</fullName>
    </submittedName>
</protein>
<proteinExistence type="predicted"/>
<dbReference type="InterPro" id="IPR001789">
    <property type="entry name" value="Sig_transdc_resp-reg_receiver"/>
</dbReference>
<name>A0A250IFG9_9BACT</name>
<feature type="domain" description="Response regulatory" evidence="3">
    <location>
        <begin position="7"/>
        <end position="117"/>
    </location>
</feature>
<gene>
    <name evidence="4" type="ORF">MEBOL_003463</name>
</gene>
<evidence type="ECO:0000256" key="1">
    <source>
        <dbReference type="ARBA" id="ARBA00022553"/>
    </source>
</evidence>
<dbReference type="SMART" id="SM00448">
    <property type="entry name" value="REC"/>
    <property type="match status" value="1"/>
</dbReference>
<dbReference type="SUPFAM" id="SSF52172">
    <property type="entry name" value="CheY-like"/>
    <property type="match status" value="1"/>
</dbReference>
<evidence type="ECO:0000313" key="5">
    <source>
        <dbReference type="Proteomes" id="UP000217289"/>
    </source>
</evidence>
<dbReference type="OrthoDB" id="5515098at2"/>
<evidence type="ECO:0000256" key="2">
    <source>
        <dbReference type="PROSITE-ProRule" id="PRU00169"/>
    </source>
</evidence>
<reference evidence="4 5" key="1">
    <citation type="submission" date="2017-06" db="EMBL/GenBank/DDBJ databases">
        <authorList>
            <person name="Kim H.J."/>
            <person name="Triplett B.A."/>
        </authorList>
    </citation>
    <scope>NUCLEOTIDE SEQUENCE [LARGE SCALE GENOMIC DNA]</scope>
    <source>
        <strain evidence="4 5">DSM 14713</strain>
    </source>
</reference>
<dbReference type="Gene3D" id="3.40.50.2300">
    <property type="match status" value="1"/>
</dbReference>
<keyword evidence="5" id="KW-1185">Reference proteome</keyword>
<dbReference type="PROSITE" id="PS50110">
    <property type="entry name" value="RESPONSE_REGULATORY"/>
    <property type="match status" value="1"/>
</dbReference>
<accession>A0A250IFG9</accession>
<keyword evidence="1 2" id="KW-0597">Phosphoprotein</keyword>
<organism evidence="4 5">
    <name type="scientific">Melittangium boletus DSM 14713</name>
    <dbReference type="NCBI Taxonomy" id="1294270"/>
    <lineage>
        <taxon>Bacteria</taxon>
        <taxon>Pseudomonadati</taxon>
        <taxon>Myxococcota</taxon>
        <taxon>Myxococcia</taxon>
        <taxon>Myxococcales</taxon>
        <taxon>Cystobacterineae</taxon>
        <taxon>Archangiaceae</taxon>
        <taxon>Melittangium</taxon>
    </lineage>
</organism>
<dbReference type="EMBL" id="CP022163">
    <property type="protein sequence ID" value="ATB30008.1"/>
    <property type="molecule type" value="Genomic_DNA"/>
</dbReference>
<dbReference type="InterPro" id="IPR050595">
    <property type="entry name" value="Bact_response_regulator"/>
</dbReference>
<evidence type="ECO:0000259" key="3">
    <source>
        <dbReference type="PROSITE" id="PS50110"/>
    </source>
</evidence>
<dbReference type="AlphaFoldDB" id="A0A250IFG9"/>
<feature type="modified residue" description="4-aspartylphosphate" evidence="2">
    <location>
        <position position="57"/>
    </location>
</feature>
<dbReference type="Pfam" id="PF00072">
    <property type="entry name" value="Response_reg"/>
    <property type="match status" value="1"/>
</dbReference>
<sequence length="118" mass="13014">MSASAAPILLVEDDQDIRETVCELLEMEGYPTVTSNNGQEALAQLHRMARPCLILLDVMMPVMDGHTFMARMRAEELLADIPVVVTSASHRPPAGASAYVPKPIDVDELMTIVKRHCR</sequence>
<evidence type="ECO:0000313" key="4">
    <source>
        <dbReference type="EMBL" id="ATB30008.1"/>
    </source>
</evidence>